<comment type="caution">
    <text evidence="4">The sequence shown here is derived from an EMBL/GenBank/DDBJ whole genome shotgun (WGS) entry which is preliminary data.</text>
</comment>
<gene>
    <name evidence="4" type="ORF">CKO42_22820</name>
</gene>
<sequence length="291" mass="31464">MSRKSPTWRNRLTDQPAAHPASAVRGDRAQDNPAQDDPRQACSGSGSLQGKVVLITGAAHRIGARIARLLHAEGAHLSLHYHQSREAAEALQQSLERERKGSVQLVQADLCDIAGLTTLVAEVEAYHGRLDVLVNNASSFYPTPLEEATETQWDNLLGSNLKGPFFLTRAAAPLLRQRCGAVINLVDIHSQRPLKSHPIYSIAKAGNAMMVKTLARELGPEVRVNGISPGAILWPEQGLSDATKDEILSRTALGRAGTPDDIARTLLFLVRDADYITGQIIAVDGGRTLQQ</sequence>
<keyword evidence="5" id="KW-1185">Reference proteome</keyword>
<dbReference type="PANTHER" id="PTHR43639:SF1">
    <property type="entry name" value="SHORT-CHAIN DEHYDROGENASE_REDUCTASE FAMILY PROTEIN"/>
    <property type="match status" value="1"/>
</dbReference>
<dbReference type="InterPro" id="IPR036291">
    <property type="entry name" value="NAD(P)-bd_dom_sf"/>
</dbReference>
<proteinExistence type="inferred from homology"/>
<evidence type="ECO:0000313" key="4">
    <source>
        <dbReference type="EMBL" id="MBK1621197.1"/>
    </source>
</evidence>
<dbReference type="Pfam" id="PF13561">
    <property type="entry name" value="adh_short_C2"/>
    <property type="match status" value="1"/>
</dbReference>
<dbReference type="AlphaFoldDB" id="A0A9X1B6X2"/>
<dbReference type="PRINTS" id="PR00081">
    <property type="entry name" value="GDHRDH"/>
</dbReference>
<dbReference type="Proteomes" id="UP001138768">
    <property type="component" value="Unassembled WGS sequence"/>
</dbReference>
<accession>A0A9X1B6X2</accession>
<dbReference type="NCBIfam" id="NF006598">
    <property type="entry name" value="PRK09135.1"/>
    <property type="match status" value="1"/>
</dbReference>
<evidence type="ECO:0000313" key="5">
    <source>
        <dbReference type="Proteomes" id="UP001138768"/>
    </source>
</evidence>
<dbReference type="Gene3D" id="3.40.50.720">
    <property type="entry name" value="NAD(P)-binding Rossmann-like Domain"/>
    <property type="match status" value="1"/>
</dbReference>
<comment type="similarity">
    <text evidence="1">Belongs to the short-chain dehydrogenases/reductases (SDR) family.</text>
</comment>
<dbReference type="InterPro" id="IPR002347">
    <property type="entry name" value="SDR_fam"/>
</dbReference>
<feature type="region of interest" description="Disordered" evidence="3">
    <location>
        <begin position="1"/>
        <end position="45"/>
    </location>
</feature>
<organism evidence="4 5">
    <name type="scientific">Lamprobacter modestohalophilus</name>
    <dbReference type="NCBI Taxonomy" id="1064514"/>
    <lineage>
        <taxon>Bacteria</taxon>
        <taxon>Pseudomonadati</taxon>
        <taxon>Pseudomonadota</taxon>
        <taxon>Gammaproteobacteria</taxon>
        <taxon>Chromatiales</taxon>
        <taxon>Chromatiaceae</taxon>
        <taxon>Lamprobacter</taxon>
    </lineage>
</organism>
<dbReference type="FunFam" id="3.40.50.720:FF:000084">
    <property type="entry name" value="Short-chain dehydrogenase reductase"/>
    <property type="match status" value="1"/>
</dbReference>
<feature type="compositionally biased region" description="Polar residues" evidence="3">
    <location>
        <begin position="1"/>
        <end position="10"/>
    </location>
</feature>
<protein>
    <submittedName>
        <fullName evidence="4">Pteridine reductase</fullName>
    </submittedName>
</protein>
<evidence type="ECO:0000256" key="1">
    <source>
        <dbReference type="ARBA" id="ARBA00006484"/>
    </source>
</evidence>
<name>A0A9X1B6X2_9GAMM</name>
<reference evidence="4 5" key="1">
    <citation type="journal article" date="2020" name="Microorganisms">
        <title>Osmotic Adaptation and Compatible Solute Biosynthesis of Phototrophic Bacteria as Revealed from Genome Analyses.</title>
        <authorList>
            <person name="Imhoff J.F."/>
            <person name="Rahn T."/>
            <person name="Kunzel S."/>
            <person name="Keller A."/>
            <person name="Neulinger S.C."/>
        </authorList>
    </citation>
    <scope>NUCLEOTIDE SEQUENCE [LARGE SCALE GENOMIC DNA]</scope>
    <source>
        <strain evidence="4 5">DSM 25653</strain>
    </source>
</reference>
<evidence type="ECO:0000256" key="2">
    <source>
        <dbReference type="ARBA" id="ARBA00023002"/>
    </source>
</evidence>
<dbReference type="SUPFAM" id="SSF51735">
    <property type="entry name" value="NAD(P)-binding Rossmann-fold domains"/>
    <property type="match status" value="1"/>
</dbReference>
<evidence type="ECO:0000256" key="3">
    <source>
        <dbReference type="SAM" id="MobiDB-lite"/>
    </source>
</evidence>
<dbReference type="EMBL" id="NRRY01000061">
    <property type="protein sequence ID" value="MBK1621197.1"/>
    <property type="molecule type" value="Genomic_DNA"/>
</dbReference>
<dbReference type="PRINTS" id="PR00080">
    <property type="entry name" value="SDRFAMILY"/>
</dbReference>
<dbReference type="PANTHER" id="PTHR43639">
    <property type="entry name" value="OXIDOREDUCTASE, SHORT-CHAIN DEHYDROGENASE/REDUCTASE FAMILY (AFU_ORTHOLOGUE AFUA_5G02870)"/>
    <property type="match status" value="1"/>
</dbReference>
<dbReference type="GO" id="GO:0016491">
    <property type="term" value="F:oxidoreductase activity"/>
    <property type="evidence" value="ECO:0007669"/>
    <property type="project" value="UniProtKB-KW"/>
</dbReference>
<keyword evidence="2" id="KW-0560">Oxidoreductase</keyword>